<keyword evidence="2" id="KW-1185">Reference proteome</keyword>
<proteinExistence type="predicted"/>
<reference evidence="1" key="2">
    <citation type="submission" date="2023-05" db="EMBL/GenBank/DDBJ databases">
        <authorList>
            <person name="Fouks B."/>
        </authorList>
    </citation>
    <scope>NUCLEOTIDE SEQUENCE</scope>
    <source>
        <strain evidence="1">Stay&amp;Tobe</strain>
        <tissue evidence="1">Testes</tissue>
    </source>
</reference>
<sequence>TCVALIRLSDSWPANALRHVEGILKLVKDVSSFVIFFLFFTIKLFKKKLLSIPMGSFRENSVFMIYHLLYRMLILKGIRMIYHLYIGAISCVWSKTSLKQSYPRIYGHSCILLLRDSCPIYMYSSFSFPISTINARKHFEKLERVSQAQ</sequence>
<accession>A0AAD8E551</accession>
<feature type="non-terminal residue" evidence="1">
    <location>
        <position position="149"/>
    </location>
</feature>
<dbReference type="AlphaFoldDB" id="A0AAD8E551"/>
<organism evidence="1 2">
    <name type="scientific">Diploptera punctata</name>
    <name type="common">Pacific beetle cockroach</name>
    <dbReference type="NCBI Taxonomy" id="6984"/>
    <lineage>
        <taxon>Eukaryota</taxon>
        <taxon>Metazoa</taxon>
        <taxon>Ecdysozoa</taxon>
        <taxon>Arthropoda</taxon>
        <taxon>Hexapoda</taxon>
        <taxon>Insecta</taxon>
        <taxon>Pterygota</taxon>
        <taxon>Neoptera</taxon>
        <taxon>Polyneoptera</taxon>
        <taxon>Dictyoptera</taxon>
        <taxon>Blattodea</taxon>
        <taxon>Blaberoidea</taxon>
        <taxon>Blaberidae</taxon>
        <taxon>Diplopterinae</taxon>
        <taxon>Diploptera</taxon>
    </lineage>
</organism>
<reference evidence="1" key="1">
    <citation type="journal article" date="2023" name="IScience">
        <title>Live-bearing cockroach genome reveals convergent evolutionary mechanisms linked to viviparity in insects and beyond.</title>
        <authorList>
            <person name="Fouks B."/>
            <person name="Harrison M.C."/>
            <person name="Mikhailova A.A."/>
            <person name="Marchal E."/>
            <person name="English S."/>
            <person name="Carruthers M."/>
            <person name="Jennings E.C."/>
            <person name="Chiamaka E.L."/>
            <person name="Frigard R.A."/>
            <person name="Pippel M."/>
            <person name="Attardo G.M."/>
            <person name="Benoit J.B."/>
            <person name="Bornberg-Bauer E."/>
            <person name="Tobe S.S."/>
        </authorList>
    </citation>
    <scope>NUCLEOTIDE SEQUENCE</scope>
    <source>
        <tissue evidence="1">Testes</tissue>
    </source>
</reference>
<name>A0AAD8E551_DIPPU</name>
<comment type="caution">
    <text evidence="1">The sequence shown here is derived from an EMBL/GenBank/DDBJ whole genome shotgun (WGS) entry which is preliminary data.</text>
</comment>
<feature type="non-terminal residue" evidence="1">
    <location>
        <position position="1"/>
    </location>
</feature>
<dbReference type="EMBL" id="JASPKZ010009351">
    <property type="protein sequence ID" value="KAJ9577645.1"/>
    <property type="molecule type" value="Genomic_DNA"/>
</dbReference>
<evidence type="ECO:0000313" key="2">
    <source>
        <dbReference type="Proteomes" id="UP001233999"/>
    </source>
</evidence>
<dbReference type="Proteomes" id="UP001233999">
    <property type="component" value="Unassembled WGS sequence"/>
</dbReference>
<protein>
    <submittedName>
        <fullName evidence="1">Uncharacterized protein</fullName>
    </submittedName>
</protein>
<gene>
    <name evidence="1" type="ORF">L9F63_005775</name>
</gene>
<evidence type="ECO:0000313" key="1">
    <source>
        <dbReference type="EMBL" id="KAJ9577645.1"/>
    </source>
</evidence>